<dbReference type="EMBL" id="CP097510">
    <property type="protein sequence ID" value="URE41286.1"/>
    <property type="molecule type" value="Genomic_DNA"/>
</dbReference>
<dbReference type="AlphaFoldDB" id="A0A9E7L5I1"/>
<organism evidence="2 3">
    <name type="scientific">Musa troglodytarum</name>
    <name type="common">fe'i banana</name>
    <dbReference type="NCBI Taxonomy" id="320322"/>
    <lineage>
        <taxon>Eukaryota</taxon>
        <taxon>Viridiplantae</taxon>
        <taxon>Streptophyta</taxon>
        <taxon>Embryophyta</taxon>
        <taxon>Tracheophyta</taxon>
        <taxon>Spermatophyta</taxon>
        <taxon>Magnoliopsida</taxon>
        <taxon>Liliopsida</taxon>
        <taxon>Zingiberales</taxon>
        <taxon>Musaceae</taxon>
        <taxon>Musa</taxon>
    </lineage>
</organism>
<proteinExistence type="predicted"/>
<evidence type="ECO:0000313" key="2">
    <source>
        <dbReference type="EMBL" id="URE41286.1"/>
    </source>
</evidence>
<feature type="compositionally biased region" description="Polar residues" evidence="1">
    <location>
        <begin position="1"/>
        <end position="10"/>
    </location>
</feature>
<accession>A0A9E7L5I1</accession>
<dbReference type="Proteomes" id="UP001055439">
    <property type="component" value="Chromosome 8"/>
</dbReference>
<keyword evidence="3" id="KW-1185">Reference proteome</keyword>
<sequence>MPSSTLSNWTVEIHSTVGSPDSRNGSNGKPETDSVANPPASFHGPHEARGDRGRSGNKRLRSGLVLVEINGNERVDATCTRSAH</sequence>
<gene>
    <name evidence="2" type="ORF">MUK42_14685</name>
</gene>
<feature type="compositionally biased region" description="Polar residues" evidence="1">
    <location>
        <begin position="16"/>
        <end position="29"/>
    </location>
</feature>
<feature type="region of interest" description="Disordered" evidence="1">
    <location>
        <begin position="1"/>
        <end position="59"/>
    </location>
</feature>
<evidence type="ECO:0000313" key="3">
    <source>
        <dbReference type="Proteomes" id="UP001055439"/>
    </source>
</evidence>
<feature type="compositionally biased region" description="Basic and acidic residues" evidence="1">
    <location>
        <begin position="44"/>
        <end position="54"/>
    </location>
</feature>
<name>A0A9E7L5I1_9LILI</name>
<reference evidence="2" key="1">
    <citation type="submission" date="2022-05" db="EMBL/GenBank/DDBJ databases">
        <title>The Musa troglodytarum L. genome provides insights into the mechanism of non-climacteric behaviour and enrichment of carotenoids.</title>
        <authorList>
            <person name="Wang J."/>
        </authorList>
    </citation>
    <scope>NUCLEOTIDE SEQUENCE</scope>
    <source>
        <tissue evidence="2">Leaf</tissue>
    </source>
</reference>
<protein>
    <submittedName>
        <fullName evidence="2">Uncharacterized protein</fullName>
    </submittedName>
</protein>
<evidence type="ECO:0000256" key="1">
    <source>
        <dbReference type="SAM" id="MobiDB-lite"/>
    </source>
</evidence>